<evidence type="ECO:0000313" key="3">
    <source>
        <dbReference type="EMBL" id="MYN20108.1"/>
    </source>
</evidence>
<organism evidence="3 4">
    <name type="scientific">Duganella vulcania</name>
    <dbReference type="NCBI Taxonomy" id="2692166"/>
    <lineage>
        <taxon>Bacteria</taxon>
        <taxon>Pseudomonadati</taxon>
        <taxon>Pseudomonadota</taxon>
        <taxon>Betaproteobacteria</taxon>
        <taxon>Burkholderiales</taxon>
        <taxon>Oxalobacteraceae</taxon>
        <taxon>Telluria group</taxon>
        <taxon>Duganella</taxon>
    </lineage>
</organism>
<dbReference type="InterPro" id="IPR027383">
    <property type="entry name" value="Znf_put"/>
</dbReference>
<dbReference type="Gene3D" id="1.10.10.1320">
    <property type="entry name" value="Anti-sigma factor, zinc-finger domain"/>
    <property type="match status" value="1"/>
</dbReference>
<feature type="domain" description="Putative zinc-finger" evidence="2">
    <location>
        <begin position="15"/>
        <end position="47"/>
    </location>
</feature>
<name>A0A845HMW9_9BURK</name>
<feature type="region of interest" description="Disordered" evidence="1">
    <location>
        <begin position="117"/>
        <end position="138"/>
    </location>
</feature>
<dbReference type="RefSeq" id="WP_161092474.1">
    <property type="nucleotide sequence ID" value="NZ_WWCV01000064.1"/>
</dbReference>
<dbReference type="InterPro" id="IPR041916">
    <property type="entry name" value="Anti_sigma_zinc_sf"/>
</dbReference>
<evidence type="ECO:0000313" key="4">
    <source>
        <dbReference type="Proteomes" id="UP000484875"/>
    </source>
</evidence>
<dbReference type="AlphaFoldDB" id="A0A845HMW9"/>
<dbReference type="Pfam" id="PF13490">
    <property type="entry name" value="zf-HC2"/>
    <property type="match status" value="1"/>
</dbReference>
<evidence type="ECO:0000256" key="1">
    <source>
        <dbReference type="SAM" id="MobiDB-lite"/>
    </source>
</evidence>
<evidence type="ECO:0000259" key="2">
    <source>
        <dbReference type="Pfam" id="PF13490"/>
    </source>
</evidence>
<protein>
    <recommendedName>
        <fullName evidence="2">Putative zinc-finger domain-containing protein</fullName>
    </recommendedName>
</protein>
<sequence length="273" mass="28576">MNGRIFRMDIPAHQAVQELLPWYASEQLAPDETQRVREHLQTCAQCRQDLEWERDMRAEAAASDALPDGLDMEGALARLMPALGAQERAAPLIATATPATPATATAEAATAATPAAPTAAATAATPAPATPATASAPAAAPIAAGTTQRVSWWRAAAANQPSWLRWTVAAQWVLIIGLGALLLRPDTDPAPYRVLGSAVSSGANLVVIFQPNTSERELRHILQAQGARVVDGPTVTDAYLLHVPPASRERALAALHAEPAVQLAEALDGGTPP</sequence>
<reference evidence="3 4" key="1">
    <citation type="submission" date="2019-12" db="EMBL/GenBank/DDBJ databases">
        <title>Novel species isolated from a subtropical stream in China.</title>
        <authorList>
            <person name="Lu H."/>
        </authorList>
    </citation>
    <scope>NUCLEOTIDE SEQUENCE [LARGE SCALE GENOMIC DNA]</scope>
    <source>
        <strain evidence="3 4">FT107W</strain>
    </source>
</reference>
<dbReference type="Proteomes" id="UP000484875">
    <property type="component" value="Unassembled WGS sequence"/>
</dbReference>
<proteinExistence type="predicted"/>
<dbReference type="EMBL" id="WWCV01000064">
    <property type="protein sequence ID" value="MYN20108.1"/>
    <property type="molecule type" value="Genomic_DNA"/>
</dbReference>
<gene>
    <name evidence="3" type="ORF">GTP81_25530</name>
</gene>
<keyword evidence="4" id="KW-1185">Reference proteome</keyword>
<accession>A0A845HMW9</accession>
<comment type="caution">
    <text evidence="3">The sequence shown here is derived from an EMBL/GenBank/DDBJ whole genome shotgun (WGS) entry which is preliminary data.</text>
</comment>